<proteinExistence type="predicted"/>
<dbReference type="AlphaFoldDB" id="A0A1C4WME2"/>
<protein>
    <submittedName>
        <fullName evidence="1">Uncharacterized protein</fullName>
    </submittedName>
</protein>
<evidence type="ECO:0000313" key="2">
    <source>
        <dbReference type="Proteomes" id="UP000198242"/>
    </source>
</evidence>
<keyword evidence="2" id="KW-1185">Reference proteome</keyword>
<dbReference type="EMBL" id="LT607411">
    <property type="protein sequence ID" value="SCE97390.1"/>
    <property type="molecule type" value="Genomic_DNA"/>
</dbReference>
<sequence>MFIVAHRVMFVQLKTGYDTDKGPAWISHVRFSRSWQTAYWQGKTLRRGRGMFDANFYDVETEEEYWLSGPHRDRADTRYSGIRPEIDDDVRQVYEAFLRGDPLPGREHG</sequence>
<evidence type="ECO:0000313" key="1">
    <source>
        <dbReference type="EMBL" id="SCE97390.1"/>
    </source>
</evidence>
<dbReference type="Proteomes" id="UP000198242">
    <property type="component" value="Chromosome I"/>
</dbReference>
<reference evidence="2" key="1">
    <citation type="submission" date="2016-06" db="EMBL/GenBank/DDBJ databases">
        <authorList>
            <person name="Varghese N."/>
            <person name="Submissions Spin"/>
        </authorList>
    </citation>
    <scope>NUCLEOTIDE SEQUENCE [LARGE SCALE GENOMIC DNA]</scope>
    <source>
        <strain evidence="2">DSM 43909</strain>
    </source>
</reference>
<organism evidence="1 2">
    <name type="scientific">Micromonospora viridifaciens</name>
    <dbReference type="NCBI Taxonomy" id="1881"/>
    <lineage>
        <taxon>Bacteria</taxon>
        <taxon>Bacillati</taxon>
        <taxon>Actinomycetota</taxon>
        <taxon>Actinomycetes</taxon>
        <taxon>Micromonosporales</taxon>
        <taxon>Micromonosporaceae</taxon>
        <taxon>Micromonospora</taxon>
    </lineage>
</organism>
<name>A0A1C4WME2_MICVI</name>
<accession>A0A1C4WME2</accession>
<gene>
    <name evidence="1" type="ORF">GA0074695_2589</name>
</gene>